<dbReference type="Proteomes" id="UP000481252">
    <property type="component" value="Unassembled WGS sequence"/>
</dbReference>
<name>A0A7C9R8D2_9HYPH</name>
<evidence type="ECO:0000313" key="3">
    <source>
        <dbReference type="Proteomes" id="UP000481252"/>
    </source>
</evidence>
<reference evidence="2 3" key="1">
    <citation type="submission" date="2020-02" db="EMBL/GenBank/DDBJ databases">
        <title>Genome sequence of the type strain CGMCC 1.15528 of Mesorhizobium zhangyense.</title>
        <authorList>
            <person name="Gao J."/>
            <person name="Sun J."/>
        </authorList>
    </citation>
    <scope>NUCLEOTIDE SEQUENCE [LARGE SCALE GENOMIC DNA]</scope>
    <source>
        <strain evidence="2 3">CGMCC 1.15528</strain>
    </source>
</reference>
<dbReference type="AlphaFoldDB" id="A0A7C9R8D2"/>
<feature type="compositionally biased region" description="Basic and acidic residues" evidence="1">
    <location>
        <begin position="63"/>
        <end position="77"/>
    </location>
</feature>
<organism evidence="2 3">
    <name type="scientific">Mesorhizobium zhangyense</name>
    <dbReference type="NCBI Taxonomy" id="1776730"/>
    <lineage>
        <taxon>Bacteria</taxon>
        <taxon>Pseudomonadati</taxon>
        <taxon>Pseudomonadota</taxon>
        <taxon>Alphaproteobacteria</taxon>
        <taxon>Hyphomicrobiales</taxon>
        <taxon>Phyllobacteriaceae</taxon>
        <taxon>Mesorhizobium</taxon>
    </lineage>
</organism>
<keyword evidence="3" id="KW-1185">Reference proteome</keyword>
<dbReference type="EMBL" id="JAAKZG010000006">
    <property type="protein sequence ID" value="NGN42555.1"/>
    <property type="molecule type" value="Genomic_DNA"/>
</dbReference>
<gene>
    <name evidence="2" type="ORF">G6N74_15915</name>
</gene>
<feature type="region of interest" description="Disordered" evidence="1">
    <location>
        <begin position="163"/>
        <end position="182"/>
    </location>
</feature>
<proteinExistence type="predicted"/>
<feature type="region of interest" description="Disordered" evidence="1">
    <location>
        <begin position="55"/>
        <end position="77"/>
    </location>
</feature>
<dbReference type="RefSeq" id="WP_165118934.1">
    <property type="nucleotide sequence ID" value="NZ_JAAKZG010000006.1"/>
</dbReference>
<evidence type="ECO:0000256" key="1">
    <source>
        <dbReference type="SAM" id="MobiDB-lite"/>
    </source>
</evidence>
<sequence>MADEREEPRTLQGQPTPPIDRYAIKHEYVPRDWSRYDVTDVYEYFPIPPDEVGPRFRIPHHKRDPDQTDKQYEASRRSTERHFRALGVYLYMSQKAATYRGHFRDCKVRACRRAGKCISRRLEDDWTIFPGPMMPPCCDRRDRTEPVREMIREITPKILALQRREAEEKAKAGGEAAGKAKG</sequence>
<accession>A0A7C9R8D2</accession>
<comment type="caution">
    <text evidence="2">The sequence shown here is derived from an EMBL/GenBank/DDBJ whole genome shotgun (WGS) entry which is preliminary data.</text>
</comment>
<protein>
    <submittedName>
        <fullName evidence="2">Uncharacterized protein</fullName>
    </submittedName>
</protein>
<feature type="compositionally biased region" description="Low complexity" evidence="1">
    <location>
        <begin position="173"/>
        <end position="182"/>
    </location>
</feature>
<feature type="compositionally biased region" description="Basic and acidic residues" evidence="1">
    <location>
        <begin position="163"/>
        <end position="172"/>
    </location>
</feature>
<evidence type="ECO:0000313" key="2">
    <source>
        <dbReference type="EMBL" id="NGN42555.1"/>
    </source>
</evidence>